<feature type="domain" description="ABC3 transporter permease C-terminal" evidence="7">
    <location>
        <begin position="320"/>
        <end position="429"/>
    </location>
</feature>
<dbReference type="PANTHER" id="PTHR43738">
    <property type="entry name" value="ABC TRANSPORTER, MEMBRANE PROTEIN"/>
    <property type="match status" value="1"/>
</dbReference>
<keyword evidence="4 6" id="KW-1133">Transmembrane helix</keyword>
<keyword evidence="2" id="KW-1003">Cell membrane</keyword>
<evidence type="ECO:0000256" key="6">
    <source>
        <dbReference type="SAM" id="Phobius"/>
    </source>
</evidence>
<feature type="domain" description="MacB-like periplasmic core" evidence="8">
    <location>
        <begin position="18"/>
        <end position="218"/>
    </location>
</feature>
<dbReference type="Proteomes" id="UP000323917">
    <property type="component" value="Chromosome"/>
</dbReference>
<gene>
    <name evidence="9" type="primary">macB_2</name>
    <name evidence="9" type="ORF">Pr1d_11090</name>
</gene>
<dbReference type="GO" id="GO:0016787">
    <property type="term" value="F:hydrolase activity"/>
    <property type="evidence" value="ECO:0007669"/>
    <property type="project" value="UniProtKB-KW"/>
</dbReference>
<evidence type="ECO:0000259" key="8">
    <source>
        <dbReference type="Pfam" id="PF12704"/>
    </source>
</evidence>
<protein>
    <submittedName>
        <fullName evidence="9">Macrolide export ATP-binding/permease protein MacB</fullName>
        <ecNumber evidence="9">3.6.3.-</ecNumber>
    </submittedName>
</protein>
<reference evidence="9 10" key="1">
    <citation type="submission" date="2019-08" db="EMBL/GenBank/DDBJ databases">
        <title>Deep-cultivation of Planctomycetes and their phenomic and genomic characterization uncovers novel biology.</title>
        <authorList>
            <person name="Wiegand S."/>
            <person name="Jogler M."/>
            <person name="Boedeker C."/>
            <person name="Pinto D."/>
            <person name="Vollmers J."/>
            <person name="Rivas-Marin E."/>
            <person name="Kohn T."/>
            <person name="Peeters S.H."/>
            <person name="Heuer A."/>
            <person name="Rast P."/>
            <person name="Oberbeckmann S."/>
            <person name="Bunk B."/>
            <person name="Jeske O."/>
            <person name="Meyerdierks A."/>
            <person name="Storesund J.E."/>
            <person name="Kallscheuer N."/>
            <person name="Luecker S."/>
            <person name="Lage O.M."/>
            <person name="Pohl T."/>
            <person name="Merkel B.J."/>
            <person name="Hornburger P."/>
            <person name="Mueller R.-W."/>
            <person name="Bruemmer F."/>
            <person name="Labrenz M."/>
            <person name="Spormann A.M."/>
            <person name="Op den Camp H."/>
            <person name="Overmann J."/>
            <person name="Amann R."/>
            <person name="Jetten M.S.M."/>
            <person name="Mascher T."/>
            <person name="Medema M.H."/>
            <person name="Devos D.P."/>
            <person name="Kaster A.-K."/>
            <person name="Ovreas L."/>
            <person name="Rohde M."/>
            <person name="Galperin M.Y."/>
            <person name="Jogler C."/>
        </authorList>
    </citation>
    <scope>NUCLEOTIDE SEQUENCE [LARGE SCALE GENOMIC DNA]</scope>
    <source>
        <strain evidence="9 10">Pr1d</strain>
    </source>
</reference>
<accession>A0A5B9Q861</accession>
<keyword evidence="9" id="KW-0378">Hydrolase</keyword>
<comment type="subcellular location">
    <subcellularLocation>
        <location evidence="1">Cell membrane</location>
        <topology evidence="1">Multi-pass membrane protein</topology>
    </subcellularLocation>
</comment>
<feature type="transmembrane region" description="Helical" evidence="6">
    <location>
        <begin position="361"/>
        <end position="394"/>
    </location>
</feature>
<evidence type="ECO:0000256" key="1">
    <source>
        <dbReference type="ARBA" id="ARBA00004651"/>
    </source>
</evidence>
<dbReference type="EMBL" id="CP042913">
    <property type="protein sequence ID" value="QEG33839.1"/>
    <property type="molecule type" value="Genomic_DNA"/>
</dbReference>
<sequence length="447" mass="48691">MSFWKIAWRNMCQRALASSLTGLSMALGVALMILVIVIHDVTIEQFENDAQGYHLIVGGSKGGDLQLVMTTVFHLGRPLYPIPYSYYKKFTEGEFAQYTNVAVPYCLGDSYQGGDQQFRVVATTPDLFDRLPYGANPDGSDKLYEFREGRNFQTDHFFEAVIGSTVARKTGLKVGDKFQPTHGMSAAGDKHTEFTVVGILAHTGTANDRAIFANIEGFYLLEGHAFTPEEGEQAHVSVDKLDKEHIDPDDPNYGMKPLPESQREVTSILVNCKDELAPMSLDYEINKKDKGRVAQAVAPGGVVTRLLEGIVGPVRIILMVLTVLIIVVAGISILVSIYNSMSERSHDIAVMRALGASRTAVMGIILAESILLSLLGGLAGVLLGHAVLGIIGPYVEEHTGVALRFWDFNWKESLLIPGLVIFASLVGFLPALTAYRTDVGRTLGGAR</sequence>
<evidence type="ECO:0000256" key="3">
    <source>
        <dbReference type="ARBA" id="ARBA00022692"/>
    </source>
</evidence>
<dbReference type="InterPro" id="IPR003838">
    <property type="entry name" value="ABC3_permease_C"/>
</dbReference>
<dbReference type="RefSeq" id="WP_148072560.1">
    <property type="nucleotide sequence ID" value="NZ_CP042913.1"/>
</dbReference>
<evidence type="ECO:0000256" key="5">
    <source>
        <dbReference type="ARBA" id="ARBA00023136"/>
    </source>
</evidence>
<evidence type="ECO:0000313" key="9">
    <source>
        <dbReference type="EMBL" id="QEG33839.1"/>
    </source>
</evidence>
<dbReference type="Pfam" id="PF02687">
    <property type="entry name" value="FtsX"/>
    <property type="match status" value="1"/>
</dbReference>
<feature type="transmembrane region" description="Helical" evidence="6">
    <location>
        <begin position="20"/>
        <end position="38"/>
    </location>
</feature>
<evidence type="ECO:0000313" key="10">
    <source>
        <dbReference type="Proteomes" id="UP000323917"/>
    </source>
</evidence>
<dbReference type="GO" id="GO:0005524">
    <property type="term" value="F:ATP binding"/>
    <property type="evidence" value="ECO:0007669"/>
    <property type="project" value="UniProtKB-KW"/>
</dbReference>
<keyword evidence="10" id="KW-1185">Reference proteome</keyword>
<proteinExistence type="predicted"/>
<dbReference type="AlphaFoldDB" id="A0A5B9Q861"/>
<dbReference type="KEGG" id="bgok:Pr1d_11090"/>
<evidence type="ECO:0000259" key="7">
    <source>
        <dbReference type="Pfam" id="PF02687"/>
    </source>
</evidence>
<dbReference type="EC" id="3.6.3.-" evidence="9"/>
<name>A0A5B9Q861_9BACT</name>
<organism evidence="9 10">
    <name type="scientific">Bythopirellula goksoeyrii</name>
    <dbReference type="NCBI Taxonomy" id="1400387"/>
    <lineage>
        <taxon>Bacteria</taxon>
        <taxon>Pseudomonadati</taxon>
        <taxon>Planctomycetota</taxon>
        <taxon>Planctomycetia</taxon>
        <taxon>Pirellulales</taxon>
        <taxon>Lacipirellulaceae</taxon>
        <taxon>Bythopirellula</taxon>
    </lineage>
</organism>
<evidence type="ECO:0000256" key="2">
    <source>
        <dbReference type="ARBA" id="ARBA00022475"/>
    </source>
</evidence>
<dbReference type="OrthoDB" id="9784014at2"/>
<dbReference type="InterPro" id="IPR051125">
    <property type="entry name" value="ABC-4/HrtB_transporter"/>
</dbReference>
<feature type="transmembrane region" description="Helical" evidence="6">
    <location>
        <begin position="414"/>
        <end position="435"/>
    </location>
</feature>
<evidence type="ECO:0000256" key="4">
    <source>
        <dbReference type="ARBA" id="ARBA00022989"/>
    </source>
</evidence>
<dbReference type="InterPro" id="IPR025857">
    <property type="entry name" value="MacB_PCD"/>
</dbReference>
<feature type="transmembrane region" description="Helical" evidence="6">
    <location>
        <begin position="316"/>
        <end position="340"/>
    </location>
</feature>
<dbReference type="Pfam" id="PF12704">
    <property type="entry name" value="MacB_PCD"/>
    <property type="match status" value="1"/>
</dbReference>
<keyword evidence="9" id="KW-0547">Nucleotide-binding</keyword>
<dbReference type="GO" id="GO:0005886">
    <property type="term" value="C:plasma membrane"/>
    <property type="evidence" value="ECO:0007669"/>
    <property type="project" value="UniProtKB-SubCell"/>
</dbReference>
<dbReference type="PANTHER" id="PTHR43738:SF2">
    <property type="entry name" value="ABC TRANSPORTER PERMEASE"/>
    <property type="match status" value="1"/>
</dbReference>
<keyword evidence="3 6" id="KW-0812">Transmembrane</keyword>
<keyword evidence="5 6" id="KW-0472">Membrane</keyword>
<keyword evidence="9" id="KW-0067">ATP-binding</keyword>